<evidence type="ECO:0000259" key="2">
    <source>
        <dbReference type="Pfam" id="PF09250"/>
    </source>
</evidence>
<proteinExistence type="predicted"/>
<dbReference type="Pfam" id="PF09250">
    <property type="entry name" value="Prim-Pol"/>
    <property type="match status" value="1"/>
</dbReference>
<feature type="domain" description="DNA primase/polymerase bifunctional N-terminal" evidence="2">
    <location>
        <begin position="25"/>
        <end position="192"/>
    </location>
</feature>
<keyword evidence="4" id="KW-1185">Reference proteome</keyword>
<comment type="caution">
    <text evidence="3">The sequence shown here is derived from an EMBL/GenBank/DDBJ whole genome shotgun (WGS) entry which is preliminary data.</text>
</comment>
<sequence length="914" mass="97720">MSASLDSSGRRFPRAVTALRRLLLQQGYAPVPAAGKASFLPHWREAAERADDAELRRWEGTFTYQDSGGPRTYRGEQHTNTGIACGRVVGVDIDVPVPALAARLEALALAMLGGTRLRRIGRAPKVLLCYRAAAPMAKRRTPELFLPDVTKVQVEALGQGQQFVAYGVHPDTGQEYEWPDLGPDAVPLAGLPTVAEDIVKEFIGVAETMLRQAGGMTKAEREAAERGEPQPVPRRAPKAATIHQPAEGEGFFRAVNTAALVNLDAWVPSLFPRAKKQDGTGAWRVTSKDLGRAYEEDLSLHPAGIRDFGPETSLTPIDVVMTWGGTATPTDAALMLCEALGIQPAALGWNGGSRKPRPQAKGGGKAEANGNGSVGIRGREEAGRAGSDGGDRRPEIHMAGGNISAEVDAAEAALIAADLGIFQRGPMLVRTGTVRVEVSGKRKAEALHVIELDDAALLEAMTKVARWMKFDGRTKEAREVNAPKLAVEVYKGRVGRWRLPVLTGVVTAPTLRKDGSVLDRPGYDPATGLIFDPCGVAFPPIPERPTKVGATAALDVLKGLVGTFPFVEGQEASKPGADRSVALSALLTATIRRGLRTAPLHGFTAPAAGTGKSKLADLASVMVTGREAAVIAQSAKPEEFEKRLGAMFLAAENVIAVDNAEAPLGGEFLCQALTQPRVRVRILGASKAPEVLANSFITATGNNLVLAGDMTRRAILCRLDAGVERPELRAFVNEPVEDAKRDRPRLVAAALTVLRAFHVAGRPKQADPLGSFAEWSRWVRDALLWLGEADPCGTMEEQRRADPVLETLSDVMAAWKATIGVEARPVKDVIALANTQRQPADSMGLGRSEPACPELRNALLGVAGRGGIINPRALGRWLGQHRGRVVEGFRFNQAGLLDGHMRWRLEPQPKPKPG</sequence>
<name>A0ABN1G9S1_9PROT</name>
<dbReference type="Proteomes" id="UP001501588">
    <property type="component" value="Unassembled WGS sequence"/>
</dbReference>
<reference evidence="3 4" key="1">
    <citation type="journal article" date="2019" name="Int. J. Syst. Evol. Microbiol.">
        <title>The Global Catalogue of Microorganisms (GCM) 10K type strain sequencing project: providing services to taxonomists for standard genome sequencing and annotation.</title>
        <authorList>
            <consortium name="The Broad Institute Genomics Platform"/>
            <consortium name="The Broad Institute Genome Sequencing Center for Infectious Disease"/>
            <person name="Wu L."/>
            <person name="Ma J."/>
        </authorList>
    </citation>
    <scope>NUCLEOTIDE SEQUENCE [LARGE SCALE GENOMIC DNA]</scope>
    <source>
        <strain evidence="3 4">JCM 9933</strain>
    </source>
</reference>
<dbReference type="RefSeq" id="WP_343898200.1">
    <property type="nucleotide sequence ID" value="NZ_BAAAFZ010000116.1"/>
</dbReference>
<evidence type="ECO:0000256" key="1">
    <source>
        <dbReference type="SAM" id="MobiDB-lite"/>
    </source>
</evidence>
<feature type="compositionally biased region" description="Basic and acidic residues" evidence="1">
    <location>
        <begin position="218"/>
        <end position="228"/>
    </location>
</feature>
<feature type="region of interest" description="Disordered" evidence="1">
    <location>
        <begin position="217"/>
        <end position="237"/>
    </location>
</feature>
<feature type="region of interest" description="Disordered" evidence="1">
    <location>
        <begin position="347"/>
        <end position="396"/>
    </location>
</feature>
<gene>
    <name evidence="3" type="ORF">GCM10009416_50080</name>
</gene>
<accession>A0ABN1G9S1</accession>
<evidence type="ECO:0000313" key="4">
    <source>
        <dbReference type="Proteomes" id="UP001501588"/>
    </source>
</evidence>
<dbReference type="EMBL" id="BAAAFZ010000116">
    <property type="protein sequence ID" value="GAA0607040.1"/>
    <property type="molecule type" value="Genomic_DNA"/>
</dbReference>
<dbReference type="InterPro" id="IPR015330">
    <property type="entry name" value="DNA_primase/pol_bifunc_N"/>
</dbReference>
<organism evidence="3 4">
    <name type="scientific">Craurococcus roseus</name>
    <dbReference type="NCBI Taxonomy" id="77585"/>
    <lineage>
        <taxon>Bacteria</taxon>
        <taxon>Pseudomonadati</taxon>
        <taxon>Pseudomonadota</taxon>
        <taxon>Alphaproteobacteria</taxon>
        <taxon>Acetobacterales</taxon>
        <taxon>Acetobacteraceae</taxon>
        <taxon>Craurococcus</taxon>
    </lineage>
</organism>
<protein>
    <recommendedName>
        <fullName evidence="2">DNA primase/polymerase bifunctional N-terminal domain-containing protein</fullName>
    </recommendedName>
</protein>
<feature type="compositionally biased region" description="Basic and acidic residues" evidence="1">
    <location>
        <begin position="377"/>
        <end position="396"/>
    </location>
</feature>
<evidence type="ECO:0000313" key="3">
    <source>
        <dbReference type="EMBL" id="GAA0607040.1"/>
    </source>
</evidence>